<keyword evidence="1" id="KW-0378">Hydrolase</keyword>
<dbReference type="InterPro" id="IPR029033">
    <property type="entry name" value="His_PPase_superfam"/>
</dbReference>
<dbReference type="GO" id="GO:0016787">
    <property type="term" value="F:hydrolase activity"/>
    <property type="evidence" value="ECO:0007669"/>
    <property type="project" value="UniProtKB-KW"/>
</dbReference>
<dbReference type="eggNOG" id="COG0406">
    <property type="taxonomic scope" value="Bacteria"/>
</dbReference>
<organism evidence="2 3">
    <name type="scientific">Herpetosiphon aurantiacus (strain ATCC 23779 / DSM 785 / 114-95)</name>
    <dbReference type="NCBI Taxonomy" id="316274"/>
    <lineage>
        <taxon>Bacteria</taxon>
        <taxon>Bacillati</taxon>
        <taxon>Chloroflexota</taxon>
        <taxon>Chloroflexia</taxon>
        <taxon>Herpetosiphonales</taxon>
        <taxon>Herpetosiphonaceae</taxon>
        <taxon>Herpetosiphon</taxon>
    </lineage>
</organism>
<accession>A9B3J5</accession>
<dbReference type="KEGG" id="hau:Haur_2929"/>
<dbReference type="InParanoid" id="A9B3J5"/>
<gene>
    <name evidence="2" type="ordered locus">Haur_2929</name>
</gene>
<dbReference type="Gene3D" id="3.40.50.1240">
    <property type="entry name" value="Phosphoglycerate mutase-like"/>
    <property type="match status" value="1"/>
</dbReference>
<dbReference type="PANTHER" id="PTHR20935">
    <property type="entry name" value="PHOSPHOGLYCERATE MUTASE-RELATED"/>
    <property type="match status" value="1"/>
</dbReference>
<evidence type="ECO:0000313" key="2">
    <source>
        <dbReference type="EMBL" id="ABX05567.1"/>
    </source>
</evidence>
<dbReference type="InterPro" id="IPR013078">
    <property type="entry name" value="His_Pase_superF_clade-1"/>
</dbReference>
<dbReference type="Proteomes" id="UP000000787">
    <property type="component" value="Chromosome"/>
</dbReference>
<dbReference type="PANTHER" id="PTHR20935:SF0">
    <property type="entry name" value="SERINE_THREONINE-PROTEIN PHOSPHATASE PGAM5, MITOCHONDRIAL"/>
    <property type="match status" value="1"/>
</dbReference>
<name>A9B3J5_HERA2</name>
<dbReference type="HOGENOM" id="CLU_118076_0_0_0"/>
<reference evidence="2 3" key="1">
    <citation type="journal article" date="2011" name="Stand. Genomic Sci.">
        <title>Complete genome sequence of the filamentous gliding predatory bacterium Herpetosiphon aurantiacus type strain (114-95(T)).</title>
        <authorList>
            <person name="Kiss H."/>
            <person name="Nett M."/>
            <person name="Domin N."/>
            <person name="Martin K."/>
            <person name="Maresca J.A."/>
            <person name="Copeland A."/>
            <person name="Lapidus A."/>
            <person name="Lucas S."/>
            <person name="Berry K.W."/>
            <person name="Glavina Del Rio T."/>
            <person name="Dalin E."/>
            <person name="Tice H."/>
            <person name="Pitluck S."/>
            <person name="Richardson P."/>
            <person name="Bruce D."/>
            <person name="Goodwin L."/>
            <person name="Han C."/>
            <person name="Detter J.C."/>
            <person name="Schmutz J."/>
            <person name="Brettin T."/>
            <person name="Land M."/>
            <person name="Hauser L."/>
            <person name="Kyrpides N.C."/>
            <person name="Ivanova N."/>
            <person name="Goker M."/>
            <person name="Woyke T."/>
            <person name="Klenk H.P."/>
            <person name="Bryant D.A."/>
        </authorList>
    </citation>
    <scope>NUCLEOTIDE SEQUENCE [LARGE SCALE GENOMIC DNA]</scope>
    <source>
        <strain evidence="3">ATCC 23779 / DSM 785 / 114-95</strain>
    </source>
</reference>
<dbReference type="InterPro" id="IPR051021">
    <property type="entry name" value="Mito_Ser/Thr_phosphatase"/>
</dbReference>
<dbReference type="SUPFAM" id="SSF53254">
    <property type="entry name" value="Phosphoglycerate mutase-like"/>
    <property type="match status" value="1"/>
</dbReference>
<evidence type="ECO:0000313" key="3">
    <source>
        <dbReference type="Proteomes" id="UP000000787"/>
    </source>
</evidence>
<dbReference type="CDD" id="cd07067">
    <property type="entry name" value="HP_PGM_like"/>
    <property type="match status" value="1"/>
</dbReference>
<sequence length="198" mass="21586">MAKRTIYLVRHGQYCNQAGESAMPDGALTDLGQQQAQALATRLAALPISQIWHSPSIRATETAQWLQQQHPNIPLQIEPLLLELIPSIPNEEALPQSTQAFFAKLEPAIVAAGAAQFADLWQKYFGPARADEQILLVSHGNLISAVVAAIFGAANTHWINADIQHCGLTEMSITDQGWRCLIRHGDVGHLPLAAQTFV</sequence>
<protein>
    <submittedName>
        <fullName evidence="2">Phosphoglycerate mutase</fullName>
    </submittedName>
</protein>
<evidence type="ECO:0000256" key="1">
    <source>
        <dbReference type="ARBA" id="ARBA00022801"/>
    </source>
</evidence>
<proteinExistence type="predicted"/>
<dbReference type="EMBL" id="CP000875">
    <property type="protein sequence ID" value="ABX05567.1"/>
    <property type="molecule type" value="Genomic_DNA"/>
</dbReference>
<dbReference type="AlphaFoldDB" id="A9B3J5"/>
<dbReference type="STRING" id="316274.Haur_2929"/>
<dbReference type="SMART" id="SM00855">
    <property type="entry name" value="PGAM"/>
    <property type="match status" value="1"/>
</dbReference>
<dbReference type="Pfam" id="PF00300">
    <property type="entry name" value="His_Phos_1"/>
    <property type="match status" value="1"/>
</dbReference>
<keyword evidence="3" id="KW-1185">Reference proteome</keyword>
<dbReference type="BioCyc" id="HAUR316274:GHYA-2961-MONOMER"/>